<gene>
    <name evidence="1" type="ORF">CHARACLAT_019314</name>
</gene>
<protein>
    <recommendedName>
        <fullName evidence="3">Secreted protein</fullName>
    </recommendedName>
</protein>
<proteinExistence type="predicted"/>
<evidence type="ECO:0000313" key="2">
    <source>
        <dbReference type="Proteomes" id="UP001352852"/>
    </source>
</evidence>
<name>A0ABU7DCF0_9TELE</name>
<evidence type="ECO:0000313" key="1">
    <source>
        <dbReference type="EMBL" id="MED6271348.1"/>
    </source>
</evidence>
<organism evidence="1 2">
    <name type="scientific">Characodon lateralis</name>
    <dbReference type="NCBI Taxonomy" id="208331"/>
    <lineage>
        <taxon>Eukaryota</taxon>
        <taxon>Metazoa</taxon>
        <taxon>Chordata</taxon>
        <taxon>Craniata</taxon>
        <taxon>Vertebrata</taxon>
        <taxon>Euteleostomi</taxon>
        <taxon>Actinopterygii</taxon>
        <taxon>Neopterygii</taxon>
        <taxon>Teleostei</taxon>
        <taxon>Neoteleostei</taxon>
        <taxon>Acanthomorphata</taxon>
        <taxon>Ovalentaria</taxon>
        <taxon>Atherinomorphae</taxon>
        <taxon>Cyprinodontiformes</taxon>
        <taxon>Goodeidae</taxon>
        <taxon>Characodon</taxon>
    </lineage>
</organism>
<sequence length="105" mass="11881">MRLRENVTRAIIPPGAGSTLPGSPLCLVCFWLLLSQTTRRSQHPSGQERVFNFSDFCETTSSSIQTPSRRENLFRHLYLSQFCVLSSLSFCFQSQLSFKTGDEKA</sequence>
<dbReference type="Proteomes" id="UP001352852">
    <property type="component" value="Unassembled WGS sequence"/>
</dbReference>
<keyword evidence="2" id="KW-1185">Reference proteome</keyword>
<reference evidence="1 2" key="1">
    <citation type="submission" date="2021-06" db="EMBL/GenBank/DDBJ databases">
        <authorList>
            <person name="Palmer J.M."/>
        </authorList>
    </citation>
    <scope>NUCLEOTIDE SEQUENCE [LARGE SCALE GENOMIC DNA]</scope>
    <source>
        <strain evidence="1 2">CL_MEX2019</strain>
        <tissue evidence="1">Muscle</tissue>
    </source>
</reference>
<comment type="caution">
    <text evidence="1">The sequence shown here is derived from an EMBL/GenBank/DDBJ whole genome shotgun (WGS) entry which is preliminary data.</text>
</comment>
<dbReference type="EMBL" id="JAHUTJ010018141">
    <property type="protein sequence ID" value="MED6271348.1"/>
    <property type="molecule type" value="Genomic_DNA"/>
</dbReference>
<accession>A0ABU7DCF0</accession>
<evidence type="ECO:0008006" key="3">
    <source>
        <dbReference type="Google" id="ProtNLM"/>
    </source>
</evidence>